<dbReference type="Pfam" id="PF00047">
    <property type="entry name" value="ig"/>
    <property type="match status" value="1"/>
</dbReference>
<evidence type="ECO:0000313" key="3">
    <source>
        <dbReference type="Proteomes" id="UP001331761"/>
    </source>
</evidence>
<dbReference type="FunFam" id="2.60.40.10:FF:002429">
    <property type="entry name" value="KETtiN (Drosophila actin-binding) homolog"/>
    <property type="match status" value="1"/>
</dbReference>
<name>A0AAN8FS47_TRICO</name>
<organism evidence="2 3">
    <name type="scientific">Trichostrongylus colubriformis</name>
    <name type="common">Black scour worm</name>
    <dbReference type="NCBI Taxonomy" id="6319"/>
    <lineage>
        <taxon>Eukaryota</taxon>
        <taxon>Metazoa</taxon>
        <taxon>Ecdysozoa</taxon>
        <taxon>Nematoda</taxon>
        <taxon>Chromadorea</taxon>
        <taxon>Rhabditida</taxon>
        <taxon>Rhabditina</taxon>
        <taxon>Rhabditomorpha</taxon>
        <taxon>Strongyloidea</taxon>
        <taxon>Trichostrongylidae</taxon>
        <taxon>Trichostrongylus</taxon>
    </lineage>
</organism>
<feature type="non-terminal residue" evidence="2">
    <location>
        <position position="313"/>
    </location>
</feature>
<dbReference type="Proteomes" id="UP001331761">
    <property type="component" value="Unassembled WGS sequence"/>
</dbReference>
<dbReference type="Pfam" id="PF07679">
    <property type="entry name" value="I-set"/>
    <property type="match status" value="2"/>
</dbReference>
<evidence type="ECO:0000259" key="1">
    <source>
        <dbReference type="PROSITE" id="PS50835"/>
    </source>
</evidence>
<dbReference type="Gene3D" id="2.60.40.10">
    <property type="entry name" value="Immunoglobulins"/>
    <property type="match status" value="3"/>
</dbReference>
<dbReference type="InterPro" id="IPR013098">
    <property type="entry name" value="Ig_I-set"/>
</dbReference>
<dbReference type="InterPro" id="IPR007110">
    <property type="entry name" value="Ig-like_dom"/>
</dbReference>
<dbReference type="InterPro" id="IPR036179">
    <property type="entry name" value="Ig-like_dom_sf"/>
</dbReference>
<dbReference type="InterPro" id="IPR013783">
    <property type="entry name" value="Ig-like_fold"/>
</dbReference>
<evidence type="ECO:0000313" key="2">
    <source>
        <dbReference type="EMBL" id="KAK5980840.1"/>
    </source>
</evidence>
<dbReference type="AlphaFoldDB" id="A0AAN8FS47"/>
<feature type="domain" description="Ig-like" evidence="1">
    <location>
        <begin position="1"/>
        <end position="43"/>
    </location>
</feature>
<dbReference type="EMBL" id="WIXE01006934">
    <property type="protein sequence ID" value="KAK5980840.1"/>
    <property type="molecule type" value="Genomic_DNA"/>
</dbReference>
<keyword evidence="3" id="KW-1185">Reference proteome</keyword>
<protein>
    <submittedName>
        <fullName evidence="2">Immunoglobulin I-set domain protein</fullName>
    </submittedName>
</protein>
<dbReference type="SUPFAM" id="SSF48726">
    <property type="entry name" value="Immunoglobulin"/>
    <property type="match status" value="3"/>
</dbReference>
<gene>
    <name evidence="2" type="ORF">GCK32_014297</name>
</gene>
<sequence>FQTFNNFGVVSLSLNPTFPDDAGTYTCVLFNASGQAQSSAELTTIPMPTLQLDTKHEDSMQIIGYLDSHQVHIGPQEVDRPEEFQSLDKPKFVRPLAARIECMENDPVHFEARLQPANDVKMTVEWYHNGAPLPAAHRFRPMFDFGYVALDILYAYPEDSGTYTLVARNELGEAQCTLELVVGSAKTLYLDPHHPEGLQRIQELEQDRQFGLPEVEDRTCDAAPQILGDLRDLELNEHEDIHVDLKVTPVNDPTMKCEWFVNGHPLITGSRVKTLSEFGFVALDVKGAIAEDSGTYILRVSNALGEATRQCNI</sequence>
<dbReference type="PANTHER" id="PTHR47633:SF4">
    <property type="entry name" value="MYOPALLADIN ISOFORM X1"/>
    <property type="match status" value="1"/>
</dbReference>
<dbReference type="PANTHER" id="PTHR47633">
    <property type="entry name" value="IMMUNOGLOBULIN"/>
    <property type="match status" value="1"/>
</dbReference>
<proteinExistence type="predicted"/>
<accession>A0AAN8FS47</accession>
<feature type="non-terminal residue" evidence="2">
    <location>
        <position position="1"/>
    </location>
</feature>
<reference evidence="2 3" key="1">
    <citation type="submission" date="2019-10" db="EMBL/GenBank/DDBJ databases">
        <title>Assembly and Annotation for the nematode Trichostrongylus colubriformis.</title>
        <authorList>
            <person name="Martin J."/>
        </authorList>
    </citation>
    <scope>NUCLEOTIDE SEQUENCE [LARGE SCALE GENOMIC DNA]</scope>
    <source>
        <strain evidence="2">G859</strain>
        <tissue evidence="2">Whole worm</tissue>
    </source>
</reference>
<dbReference type="InterPro" id="IPR013151">
    <property type="entry name" value="Immunoglobulin_dom"/>
</dbReference>
<comment type="caution">
    <text evidence="2">The sequence shown here is derived from an EMBL/GenBank/DDBJ whole genome shotgun (WGS) entry which is preliminary data.</text>
</comment>
<dbReference type="FunFam" id="2.60.40.10:FF:000962">
    <property type="entry name" value="titin isoform X1"/>
    <property type="match status" value="1"/>
</dbReference>
<dbReference type="PROSITE" id="PS50835">
    <property type="entry name" value="IG_LIKE"/>
    <property type="match status" value="1"/>
</dbReference>